<keyword evidence="3" id="KW-1185">Reference proteome</keyword>
<reference evidence="2 3" key="1">
    <citation type="submission" date="2017-06" db="EMBL/GenBank/DDBJ databases">
        <authorList>
            <person name="Kim H.J."/>
            <person name="Triplett B.A."/>
        </authorList>
    </citation>
    <scope>NUCLEOTIDE SEQUENCE [LARGE SCALE GENOMIC DNA]</scope>
    <source>
        <strain evidence="2 3">U15</strain>
    </source>
</reference>
<proteinExistence type="predicted"/>
<feature type="region of interest" description="Disordered" evidence="1">
    <location>
        <begin position="330"/>
        <end position="352"/>
    </location>
</feature>
<dbReference type="EMBL" id="FZOT01000004">
    <property type="protein sequence ID" value="SNS58250.1"/>
    <property type="molecule type" value="Genomic_DNA"/>
</dbReference>
<dbReference type="RefSeq" id="WP_089398882.1">
    <property type="nucleotide sequence ID" value="NZ_FZOT01000004.1"/>
</dbReference>
<dbReference type="Pfam" id="PF11062">
    <property type="entry name" value="DUF2863"/>
    <property type="match status" value="1"/>
</dbReference>
<name>A0A239FMZ1_9BURK</name>
<evidence type="ECO:0000313" key="2">
    <source>
        <dbReference type="EMBL" id="SNS58250.1"/>
    </source>
</evidence>
<gene>
    <name evidence="2" type="ORF">SAMN06265795_10419</name>
</gene>
<evidence type="ECO:0008006" key="4">
    <source>
        <dbReference type="Google" id="ProtNLM"/>
    </source>
</evidence>
<dbReference type="AlphaFoldDB" id="A0A239FMZ1"/>
<dbReference type="InterPro" id="IPR021292">
    <property type="entry name" value="DUF2863"/>
</dbReference>
<evidence type="ECO:0000313" key="3">
    <source>
        <dbReference type="Proteomes" id="UP000198284"/>
    </source>
</evidence>
<sequence length="416" mass="46024">MRRSTKSPFQKITGDSHRLVMLSQGLAQSSSRMEERSWERALSNLLAKLLRTGHQETLDNALDHLYKKDLPAYDALMEAAEEASSSCVIEHEDAQYDALLIAAPVLAWTRYTIASGAIPPDTRTTLAAHLSAHLLAPETHLALAPTLYAIDQLPRTHGETYALTHKLAQAAIKNTPPKPPTSSEETAPFLADTRYLLAVVTARAGEPLFRWQASLDAADRMRALTQWRNQVTPTVMRLLPGCSVELLLPEAYYVACREADRLIRPASIRAAVNYLTTTLGVDPQSLRAVIGAFGEEPVGSRLDEYRIGFTLRHDSEVVYGVVWPLFGQEDDDEGDGSSLSETLGSPEALMENPRSPLEEIQALLRECGIVHIKRHIERFPMEFCDDCGAPLYPDPEGELVHAEMPEDAPSGTEHFH</sequence>
<dbReference type="OrthoDB" id="5291868at2"/>
<dbReference type="Proteomes" id="UP000198284">
    <property type="component" value="Unassembled WGS sequence"/>
</dbReference>
<accession>A0A239FMZ1</accession>
<organism evidence="2 3">
    <name type="scientific">Noviherbaspirillum humi</name>
    <dbReference type="NCBI Taxonomy" id="1688639"/>
    <lineage>
        <taxon>Bacteria</taxon>
        <taxon>Pseudomonadati</taxon>
        <taxon>Pseudomonadota</taxon>
        <taxon>Betaproteobacteria</taxon>
        <taxon>Burkholderiales</taxon>
        <taxon>Oxalobacteraceae</taxon>
        <taxon>Noviherbaspirillum</taxon>
    </lineage>
</organism>
<protein>
    <recommendedName>
        <fullName evidence="4">DUF2863 domain-containing protein</fullName>
    </recommendedName>
</protein>
<evidence type="ECO:0000256" key="1">
    <source>
        <dbReference type="SAM" id="MobiDB-lite"/>
    </source>
</evidence>